<protein>
    <submittedName>
        <fullName evidence="1">Uncharacterized protein</fullName>
    </submittedName>
</protein>
<reference evidence="1 2" key="1">
    <citation type="submission" date="2012-10" db="EMBL/GenBank/DDBJ databases">
        <authorList>
            <person name="Zafar N."/>
            <person name="Inman J."/>
            <person name="Hall N."/>
            <person name="Lorenzi H."/>
            <person name="Caler E."/>
        </authorList>
    </citation>
    <scope>NUCLEOTIDE SEQUENCE [LARGE SCALE GENOMIC DNA]</scope>
    <source>
        <strain evidence="1 2">IP1</strain>
    </source>
</reference>
<dbReference type="VEuPathDB" id="AmoebaDB:EIN_163940"/>
<dbReference type="Proteomes" id="UP000014680">
    <property type="component" value="Unassembled WGS sequence"/>
</dbReference>
<evidence type="ECO:0000313" key="1">
    <source>
        <dbReference type="EMBL" id="ELP89024.1"/>
    </source>
</evidence>
<dbReference type="RefSeq" id="XP_004255795.1">
    <property type="nucleotide sequence ID" value="XM_004255747.1"/>
</dbReference>
<keyword evidence="2" id="KW-1185">Reference proteome</keyword>
<organism evidence="1 2">
    <name type="scientific">Entamoeba invadens IP1</name>
    <dbReference type="NCBI Taxonomy" id="370355"/>
    <lineage>
        <taxon>Eukaryota</taxon>
        <taxon>Amoebozoa</taxon>
        <taxon>Evosea</taxon>
        <taxon>Archamoebae</taxon>
        <taxon>Mastigamoebida</taxon>
        <taxon>Entamoebidae</taxon>
        <taxon>Entamoeba</taxon>
    </lineage>
</organism>
<dbReference type="OrthoDB" id="26621at2759"/>
<dbReference type="GeneID" id="14888033"/>
<sequence>MPITHKDRQFNTKNIHFKTRVALSLQAEIQNVALMLLSRYIGVFVKRPSKQAKITTQFQRVKNLIIGDEVLDVQKVVKARCLLYSTLMEKEGVKEETIKRRMQPYKRREVVNLLLDVLFEFGVVLLNARDESDGILGNVCFYNFHNKTIVYNIEQIKEVGKIVSNRIASIVACENVSALSQIALF</sequence>
<dbReference type="EMBL" id="KB206683">
    <property type="protein sequence ID" value="ELP89024.1"/>
    <property type="molecule type" value="Genomic_DNA"/>
</dbReference>
<name>A0A0A1UA55_ENTIV</name>
<dbReference type="KEGG" id="eiv:EIN_163940"/>
<gene>
    <name evidence="1" type="ORF">EIN_163940</name>
</gene>
<accession>A0A0A1UA55</accession>
<dbReference type="AlphaFoldDB" id="A0A0A1UA55"/>
<proteinExistence type="predicted"/>
<evidence type="ECO:0000313" key="2">
    <source>
        <dbReference type="Proteomes" id="UP000014680"/>
    </source>
</evidence>